<evidence type="ECO:0000313" key="2">
    <source>
        <dbReference type="Proteomes" id="UP001241377"/>
    </source>
</evidence>
<reference evidence="1" key="1">
    <citation type="submission" date="2023-04" db="EMBL/GenBank/DDBJ databases">
        <title>Draft Genome sequencing of Naganishia species isolated from polar environments using Oxford Nanopore Technology.</title>
        <authorList>
            <person name="Leo P."/>
            <person name="Venkateswaran K."/>
        </authorList>
    </citation>
    <scope>NUCLEOTIDE SEQUENCE</scope>
    <source>
        <strain evidence="1">MNA-CCFEE 5261</strain>
    </source>
</reference>
<evidence type="ECO:0000313" key="1">
    <source>
        <dbReference type="EMBL" id="KAJ9097380.1"/>
    </source>
</evidence>
<organism evidence="1 2">
    <name type="scientific">Naganishia cerealis</name>
    <dbReference type="NCBI Taxonomy" id="610337"/>
    <lineage>
        <taxon>Eukaryota</taxon>
        <taxon>Fungi</taxon>
        <taxon>Dikarya</taxon>
        <taxon>Basidiomycota</taxon>
        <taxon>Agaricomycotina</taxon>
        <taxon>Tremellomycetes</taxon>
        <taxon>Filobasidiales</taxon>
        <taxon>Filobasidiaceae</taxon>
        <taxon>Naganishia</taxon>
    </lineage>
</organism>
<accession>A0ACC2VEL8</accession>
<dbReference type="Proteomes" id="UP001241377">
    <property type="component" value="Unassembled WGS sequence"/>
</dbReference>
<comment type="caution">
    <text evidence="1">The sequence shown here is derived from an EMBL/GenBank/DDBJ whole genome shotgun (WGS) entry which is preliminary data.</text>
</comment>
<sequence>MSSDSAPSQDVPKAILYSWKTSVWASVPLLCLHEKGYSEDEYIVKQVDITKGENFSPSYLKINANVNERECPPGTVPTLVVPTIETVGPETFLDQARGANTAHTTSKLPAPALGPATMEGKIASDTMTSLVHLPTVDPNFLYLAARDADELSRKANSVAGAFVSNRAEALDRYIAEAEQQLQQKIGGDFASQDHAKNGSNGATSLEAKTLQFLKEKKEANEILCAIYNRQAGKEREQGFFDASVKAWTESLPDVLNKLEREIKGPYALGDHVSLADLHIISWLARLVQIAEGDVSADAILVIEKRMGNGHHIGEKLKQFWALWIQRESFKKVWVQVDPDFDEDSQIQAWLNVI</sequence>
<protein>
    <submittedName>
        <fullName evidence="1">Uncharacterized protein</fullName>
    </submittedName>
</protein>
<dbReference type="EMBL" id="JASBWR010000087">
    <property type="protein sequence ID" value="KAJ9097380.1"/>
    <property type="molecule type" value="Genomic_DNA"/>
</dbReference>
<proteinExistence type="predicted"/>
<keyword evidence="2" id="KW-1185">Reference proteome</keyword>
<gene>
    <name evidence="1" type="ORF">QFC19_006850</name>
</gene>
<name>A0ACC2VEL8_9TREE</name>